<organism evidence="3 4">
    <name type="scientific">Actinia tenebrosa</name>
    <name type="common">Australian red waratah sea anemone</name>
    <dbReference type="NCBI Taxonomy" id="6105"/>
    <lineage>
        <taxon>Eukaryota</taxon>
        <taxon>Metazoa</taxon>
        <taxon>Cnidaria</taxon>
        <taxon>Anthozoa</taxon>
        <taxon>Hexacorallia</taxon>
        <taxon>Actiniaria</taxon>
        <taxon>Actiniidae</taxon>
        <taxon>Actinia</taxon>
    </lineage>
</organism>
<dbReference type="AlphaFoldDB" id="A0A6P8H323"/>
<dbReference type="KEGG" id="aten:116287463"/>
<evidence type="ECO:0000313" key="3">
    <source>
        <dbReference type="Proteomes" id="UP000515163"/>
    </source>
</evidence>
<dbReference type="RefSeq" id="XP_031550003.1">
    <property type="nucleotide sequence ID" value="XM_031694143.1"/>
</dbReference>
<evidence type="ECO:0000313" key="4">
    <source>
        <dbReference type="RefSeq" id="XP_031550003.1"/>
    </source>
</evidence>
<dbReference type="InterPro" id="IPR002181">
    <property type="entry name" value="Fibrinogen_a/b/g_C_dom"/>
</dbReference>
<dbReference type="SUPFAM" id="SSF56496">
    <property type="entry name" value="Fibrinogen C-terminal domain-like"/>
    <property type="match status" value="1"/>
</dbReference>
<dbReference type="GeneID" id="116287463"/>
<dbReference type="SMART" id="SM00186">
    <property type="entry name" value="FBG"/>
    <property type="match status" value="1"/>
</dbReference>
<dbReference type="InParanoid" id="A0A6P8H323"/>
<name>A0A6P8H323_ACTTE</name>
<proteinExistence type="predicted"/>
<dbReference type="GO" id="GO:0005615">
    <property type="term" value="C:extracellular space"/>
    <property type="evidence" value="ECO:0007669"/>
    <property type="project" value="TreeGrafter"/>
</dbReference>
<dbReference type="PROSITE" id="PS00514">
    <property type="entry name" value="FIBRINOGEN_C_1"/>
    <property type="match status" value="1"/>
</dbReference>
<dbReference type="PANTHER" id="PTHR19143">
    <property type="entry name" value="FIBRINOGEN/TENASCIN/ANGIOPOEITIN"/>
    <property type="match status" value="1"/>
</dbReference>
<accession>A0A6P8H323</accession>
<dbReference type="InterPro" id="IPR050373">
    <property type="entry name" value="Fibrinogen_C-term_domain"/>
</dbReference>
<dbReference type="Proteomes" id="UP000515163">
    <property type="component" value="Unplaced"/>
</dbReference>
<evidence type="ECO:0000256" key="1">
    <source>
        <dbReference type="ARBA" id="ARBA00023157"/>
    </source>
</evidence>
<dbReference type="OrthoDB" id="7735550at2759"/>
<dbReference type="Pfam" id="PF00147">
    <property type="entry name" value="Fibrinogen_C"/>
    <property type="match status" value="1"/>
</dbReference>
<dbReference type="PROSITE" id="PS51406">
    <property type="entry name" value="FIBRINOGEN_C_2"/>
    <property type="match status" value="1"/>
</dbReference>
<dbReference type="InterPro" id="IPR036056">
    <property type="entry name" value="Fibrinogen-like_C"/>
</dbReference>
<reference evidence="4" key="1">
    <citation type="submission" date="2025-08" db="UniProtKB">
        <authorList>
            <consortium name="RefSeq"/>
        </authorList>
    </citation>
    <scope>IDENTIFICATION</scope>
    <source>
        <tissue evidence="4">Tentacle</tissue>
    </source>
</reference>
<dbReference type="InterPro" id="IPR014716">
    <property type="entry name" value="Fibrinogen_a/b/g_C_1"/>
</dbReference>
<gene>
    <name evidence="4" type="primary">LOC116287463</name>
</gene>
<feature type="domain" description="Fibrinogen C-terminal" evidence="2">
    <location>
        <begin position="1"/>
        <end position="150"/>
    </location>
</feature>
<keyword evidence="3" id="KW-1185">Reference proteome</keyword>
<dbReference type="InterPro" id="IPR020837">
    <property type="entry name" value="Fibrinogen_CS"/>
</dbReference>
<keyword evidence="1" id="KW-1015">Disulfide bond</keyword>
<protein>
    <submittedName>
        <fullName evidence="4">Fibrinogen-like protein A</fullName>
    </submittedName>
</protein>
<dbReference type="Gene3D" id="3.90.215.10">
    <property type="entry name" value="Gamma Fibrinogen, chain A, domain 1"/>
    <property type="match status" value="1"/>
</dbReference>
<sequence>MTTDGGGWTVFQRRDYELVNFTRGWQDHKTGFGNLNGEFWLGLEKVYRLTKRQVTKLRIDLEAPTGNKGYAVYSSFSISDESDFYRLGTSGYSGTAGDALANSSNSYWIANNRRFSTFDKDNDACSCNCAQGGKYGWWWGWCSISGLNGKAWDTFGQTIFRTEMKLK</sequence>
<evidence type="ECO:0000259" key="2">
    <source>
        <dbReference type="PROSITE" id="PS51406"/>
    </source>
</evidence>